<evidence type="ECO:0000313" key="4">
    <source>
        <dbReference type="EMBL" id="KAA5254164.1"/>
    </source>
</evidence>
<feature type="signal peptide" evidence="1">
    <location>
        <begin position="1"/>
        <end position="22"/>
    </location>
</feature>
<name>A0A174E118_9BACE</name>
<keyword evidence="2" id="KW-0449">Lipoprotein</keyword>
<dbReference type="InterPro" id="IPR024302">
    <property type="entry name" value="SusD-like"/>
</dbReference>
<dbReference type="GeneID" id="92989846"/>
<dbReference type="AlphaFoldDB" id="A0A174E118"/>
<sequence length="541" mass="60212">MKKILNTFIFASLMAAVSSCTAKYEDINSNPYQPGDLSADDYALGSAMNNLAGCVVSPDVNTAQFTDCLLGGPMGGYFADSKASWERTISNFNPEDGWTNVFLKSDKVLPVLYSNLSIVEVVSQNTNNPVPLAIATIIKVAAMHRIADAYGPIPYSKIGADGSITTPYDSEQEVYNKFFEELNHSIGVLNEHPNDRLTASADYIYQGDVKKWIRFANSLKLRLAIRIANVDKVTAQKMAEEAVDPQNGGVIEQNTDNAAWSYFSGSVNNPIYVAKEYNHVDVHKEDNSACLTGGDTHVAADIICYMNGYEDPRREKYFVKSEWKGHEYVGLRRGIIIPVLETTGHKYSGINMKPNDPLYWMNAAEVAFLRAEAAAIYNFNMGGEAGEFYNTGIRLSFEQWGADGAEEYLNNETLRPETYVDPDGKNSYDRDLSRITVKWDNAASPEEKQERIIIQKWIANWQLGNEAWADYRRTGYPHLIPATAAGNKSGGIVDSERGARRIPYPASEYGDNPVNINYAVATYLGGRDDMGRDLWWAKKTK</sequence>
<dbReference type="PROSITE" id="PS51257">
    <property type="entry name" value="PROKAR_LIPOPROTEIN"/>
    <property type="match status" value="1"/>
</dbReference>
<evidence type="ECO:0000313" key="2">
    <source>
        <dbReference type="EMBL" id="CUO31572.1"/>
    </source>
</evidence>
<reference evidence="6 7" key="2">
    <citation type="journal article" date="2019" name="Nat. Med.">
        <title>A library of human gut bacterial isolates paired with longitudinal multiomics data enables mechanistic microbiome research.</title>
        <authorList>
            <person name="Poyet M."/>
            <person name="Groussin M."/>
            <person name="Gibbons S.M."/>
            <person name="Avila-Pacheco J."/>
            <person name="Jiang X."/>
            <person name="Kearney S.M."/>
            <person name="Perrotta A.R."/>
            <person name="Berdy B."/>
            <person name="Zhao S."/>
            <person name="Lieberman T.D."/>
            <person name="Swanson P.K."/>
            <person name="Smith M."/>
            <person name="Roesemann S."/>
            <person name="Alexander J.E."/>
            <person name="Rich S.A."/>
            <person name="Livny J."/>
            <person name="Vlamakis H."/>
            <person name="Clish C."/>
            <person name="Bullock K."/>
            <person name="Deik A."/>
            <person name="Scott J."/>
            <person name="Pierce K.A."/>
            <person name="Xavier R.J."/>
            <person name="Alm E.J."/>
        </authorList>
    </citation>
    <scope>NUCLEOTIDE SEQUENCE [LARGE SCALE GENOMIC DNA]</scope>
    <source>
        <strain evidence="4 7">BIOML-A2</strain>
        <strain evidence="3 6">BIOML-A6</strain>
    </source>
</reference>
<feature type="chain" id="PRO_5044549845" evidence="1">
    <location>
        <begin position="23"/>
        <end position="541"/>
    </location>
</feature>
<reference evidence="2 5" key="1">
    <citation type="submission" date="2015-09" db="EMBL/GenBank/DDBJ databases">
        <authorList>
            <consortium name="Pathogen Informatics"/>
        </authorList>
    </citation>
    <scope>NUCLEOTIDE SEQUENCE [LARGE SCALE GENOMIC DNA]</scope>
    <source>
        <strain evidence="2 5">2789STDY5608840</strain>
    </source>
</reference>
<dbReference type="InterPro" id="IPR011990">
    <property type="entry name" value="TPR-like_helical_dom_sf"/>
</dbReference>
<dbReference type="STRING" id="338188.ERS852397_01765"/>
<dbReference type="SUPFAM" id="SSF48452">
    <property type="entry name" value="TPR-like"/>
    <property type="match status" value="1"/>
</dbReference>
<dbReference type="EMBL" id="VWAG01000038">
    <property type="protein sequence ID" value="KAA5254164.1"/>
    <property type="molecule type" value="Genomic_DNA"/>
</dbReference>
<evidence type="ECO:0000313" key="3">
    <source>
        <dbReference type="EMBL" id="KAA5227900.1"/>
    </source>
</evidence>
<dbReference type="Gene3D" id="1.25.40.390">
    <property type="match status" value="1"/>
</dbReference>
<evidence type="ECO:0000313" key="5">
    <source>
        <dbReference type="Proteomes" id="UP000095517"/>
    </source>
</evidence>
<dbReference type="EMBL" id="CYZH01000008">
    <property type="protein sequence ID" value="CUO31572.1"/>
    <property type="molecule type" value="Genomic_DNA"/>
</dbReference>
<protein>
    <submittedName>
        <fullName evidence="2 3">Lipoprotein</fullName>
    </submittedName>
</protein>
<dbReference type="Pfam" id="PF12741">
    <property type="entry name" value="SusD-like"/>
    <property type="match status" value="1"/>
</dbReference>
<dbReference type="RefSeq" id="WP_007748625.1">
    <property type="nucleotide sequence ID" value="NZ_CABIXA010000008.1"/>
</dbReference>
<dbReference type="Proteomes" id="UP000095517">
    <property type="component" value="Unassembled WGS sequence"/>
</dbReference>
<keyword evidence="7" id="KW-1185">Reference proteome</keyword>
<evidence type="ECO:0000256" key="1">
    <source>
        <dbReference type="SAM" id="SignalP"/>
    </source>
</evidence>
<proteinExistence type="predicted"/>
<dbReference type="Proteomes" id="UP000440198">
    <property type="component" value="Unassembled WGS sequence"/>
</dbReference>
<accession>A0A174E118</accession>
<dbReference type="EMBL" id="VWAK01000041">
    <property type="protein sequence ID" value="KAA5227900.1"/>
    <property type="molecule type" value="Genomic_DNA"/>
</dbReference>
<evidence type="ECO:0000313" key="6">
    <source>
        <dbReference type="Proteomes" id="UP000421791"/>
    </source>
</evidence>
<organism evidence="2 5">
    <name type="scientific">Bacteroides finegoldii</name>
    <dbReference type="NCBI Taxonomy" id="338188"/>
    <lineage>
        <taxon>Bacteria</taxon>
        <taxon>Pseudomonadati</taxon>
        <taxon>Bacteroidota</taxon>
        <taxon>Bacteroidia</taxon>
        <taxon>Bacteroidales</taxon>
        <taxon>Bacteroidaceae</taxon>
        <taxon>Bacteroides</taxon>
    </lineage>
</organism>
<dbReference type="CDD" id="cd08977">
    <property type="entry name" value="SusD"/>
    <property type="match status" value="1"/>
</dbReference>
<gene>
    <name evidence="2" type="ORF">ERS852397_01765</name>
    <name evidence="4" type="ORF">F2Z09_16600</name>
    <name evidence="3" type="ORF">F2Z22_18275</name>
</gene>
<keyword evidence="1" id="KW-0732">Signal</keyword>
<dbReference type="Proteomes" id="UP000421791">
    <property type="component" value="Unassembled WGS sequence"/>
</dbReference>
<evidence type="ECO:0000313" key="7">
    <source>
        <dbReference type="Proteomes" id="UP000440198"/>
    </source>
</evidence>